<keyword evidence="1" id="KW-1133">Transmembrane helix</keyword>
<organism evidence="2 3">
    <name type="scientific">Holospora undulata HU1</name>
    <dbReference type="NCBI Taxonomy" id="1321371"/>
    <lineage>
        <taxon>Bacteria</taxon>
        <taxon>Pseudomonadati</taxon>
        <taxon>Pseudomonadota</taxon>
        <taxon>Alphaproteobacteria</taxon>
        <taxon>Holosporales</taxon>
        <taxon>Holosporaceae</taxon>
        <taxon>Holospora</taxon>
    </lineage>
</organism>
<gene>
    <name evidence="2" type="ORF">K737_300050</name>
</gene>
<dbReference type="RefSeq" id="WP_006292435.1">
    <property type="nucleotide sequence ID" value="NZ_ARPM03000027.1"/>
</dbReference>
<feature type="transmembrane region" description="Helical" evidence="1">
    <location>
        <begin position="163"/>
        <end position="186"/>
    </location>
</feature>
<evidence type="ECO:0000313" key="3">
    <source>
        <dbReference type="Proteomes" id="UP000026922"/>
    </source>
</evidence>
<proteinExistence type="predicted"/>
<evidence type="ECO:0000313" key="2">
    <source>
        <dbReference type="EMBL" id="ETZ05503.1"/>
    </source>
</evidence>
<dbReference type="AlphaFoldDB" id="A0A061JIP4"/>
<keyword evidence="3" id="KW-1185">Reference proteome</keyword>
<comment type="caution">
    <text evidence="2">The sequence shown here is derived from an EMBL/GenBank/DDBJ whole genome shotgun (WGS) entry which is preliminary data.</text>
</comment>
<dbReference type="EMBL" id="ARPM03000027">
    <property type="protein sequence ID" value="ETZ05503.1"/>
    <property type="molecule type" value="Genomic_DNA"/>
</dbReference>
<feature type="transmembrane region" description="Helical" evidence="1">
    <location>
        <begin position="95"/>
        <end position="112"/>
    </location>
</feature>
<reference evidence="2 3" key="1">
    <citation type="journal article" date="2013" name="Genome Announc.">
        <title>Draft Genome Sequence of Holospora undulata Strain HU1, a Micronucleus-Specific Symbiont of the Ciliate Paramecium caudatum.</title>
        <authorList>
            <person name="Dohra H."/>
            <person name="Suzuki H."/>
            <person name="Suzuki T."/>
            <person name="Tanaka K."/>
            <person name="Fujishima M."/>
        </authorList>
    </citation>
    <scope>NUCLEOTIDE SEQUENCE [LARGE SCALE GENOMIC DNA]</scope>
    <source>
        <strain evidence="2 3">HU1</strain>
    </source>
</reference>
<protein>
    <submittedName>
        <fullName evidence="2">Uncharacterized protein</fullName>
    </submittedName>
</protein>
<feature type="transmembrane region" description="Helical" evidence="1">
    <location>
        <begin position="124"/>
        <end position="151"/>
    </location>
</feature>
<sequence>MVASIAFGIVADLLKKTHLEPKIILAIKLGAISVIPFMFMCLSFWLYKPLFLTNGAAKFSPSLRKELIQDLDEIPNSTLHSSWIRSFFYLFSKEAIFFLSSLIFVLGFYFFIKIFSSNFYFYYPYLSLIISGTFGSVFLLISFFLGLGFYFLTSQSFSHCPLNYHSCLLFILPGIVFLVFFLPFLINRYYPKGIVMFLHKISCARMITFPISFNCSILGGFFFHFNHELGWIIGMSVFHIVLHCSMFKIYSKSLAKTSPPLS</sequence>
<keyword evidence="1" id="KW-0472">Membrane</keyword>
<keyword evidence="1" id="KW-0812">Transmembrane</keyword>
<dbReference type="Proteomes" id="UP000026922">
    <property type="component" value="Unassembled WGS sequence"/>
</dbReference>
<evidence type="ECO:0000256" key="1">
    <source>
        <dbReference type="SAM" id="Phobius"/>
    </source>
</evidence>
<feature type="transmembrane region" description="Helical" evidence="1">
    <location>
        <begin position="23"/>
        <end position="47"/>
    </location>
</feature>
<feature type="transmembrane region" description="Helical" evidence="1">
    <location>
        <begin position="231"/>
        <end position="250"/>
    </location>
</feature>
<feature type="transmembrane region" description="Helical" evidence="1">
    <location>
        <begin position="207"/>
        <end position="225"/>
    </location>
</feature>
<name>A0A061JIP4_9PROT</name>
<accession>A0A061JIP4</accession>